<accession>A0A061J2F7</accession>
<dbReference type="EMBL" id="AUPL01002699">
    <property type="protein sequence ID" value="ESL09578.1"/>
    <property type="molecule type" value="Genomic_DNA"/>
</dbReference>
<evidence type="ECO:0000313" key="2">
    <source>
        <dbReference type="Proteomes" id="UP000031737"/>
    </source>
</evidence>
<reference evidence="1 2" key="1">
    <citation type="submission" date="2013-07" db="EMBL/GenBank/DDBJ databases">
        <authorList>
            <person name="Stoco P.H."/>
            <person name="Wagner G."/>
            <person name="Gerber A."/>
            <person name="Zaha A."/>
            <person name="Thompson C."/>
            <person name="Bartholomeu D.C."/>
            <person name="Luckemeyer D.D."/>
            <person name="Bahia D."/>
            <person name="Loreto E."/>
            <person name="Prestes E.B."/>
            <person name="Lima F.M."/>
            <person name="Rodrigues-Luiz G."/>
            <person name="Vallejo G.A."/>
            <person name="Filho J.F."/>
            <person name="Monteiro K.M."/>
            <person name="Tyler K.M."/>
            <person name="de Almeida L.G."/>
            <person name="Ortiz M.F."/>
            <person name="Siervo M.A."/>
            <person name="de Moraes M.H."/>
            <person name="Cunha O.L."/>
            <person name="Mendonca-Neto R."/>
            <person name="Silva R."/>
            <person name="Teixeira S.M."/>
            <person name="Murta S.M."/>
            <person name="Sincero T.C."/>
            <person name="Mendes T.A."/>
            <person name="Urmenyi T.P."/>
            <person name="Silva V.G."/>
            <person name="da Rocha W.D."/>
            <person name="Andersson B."/>
            <person name="Romanha A.J."/>
            <person name="Steindel M."/>
            <person name="de Vasconcelos A.T."/>
            <person name="Grisard E.C."/>
        </authorList>
    </citation>
    <scope>NUCLEOTIDE SEQUENCE [LARGE SCALE GENOMIC DNA]</scope>
    <source>
        <strain evidence="1 2">SC58</strain>
    </source>
</reference>
<evidence type="ECO:0000313" key="1">
    <source>
        <dbReference type="EMBL" id="ESL09578.1"/>
    </source>
</evidence>
<protein>
    <submittedName>
        <fullName evidence="1">Uncharacterized protein</fullName>
    </submittedName>
</protein>
<comment type="caution">
    <text evidence="1">The sequence shown here is derived from an EMBL/GenBank/DDBJ whole genome shotgun (WGS) entry which is preliminary data.</text>
</comment>
<sequence>MISSIVQHLKEKQNVVLDDSLRVMDEEFRHAVMAAAPACNLLVKQFPIKAFYAYTRLLKDAEEGNGGSYLTEIELEEMEAGFDRARANMKLEGWNPLLDTSYSRSKHN</sequence>
<organism evidence="1 2">
    <name type="scientific">Trypanosoma rangeli SC58</name>
    <dbReference type="NCBI Taxonomy" id="429131"/>
    <lineage>
        <taxon>Eukaryota</taxon>
        <taxon>Discoba</taxon>
        <taxon>Euglenozoa</taxon>
        <taxon>Kinetoplastea</taxon>
        <taxon>Metakinetoplastina</taxon>
        <taxon>Trypanosomatida</taxon>
        <taxon>Trypanosomatidae</taxon>
        <taxon>Trypanosoma</taxon>
        <taxon>Herpetosoma</taxon>
    </lineage>
</organism>
<dbReference type="AlphaFoldDB" id="A0A061J2F7"/>
<gene>
    <name evidence="1" type="ORF">TRSC58_02699</name>
</gene>
<dbReference type="OrthoDB" id="445357at2759"/>
<proteinExistence type="predicted"/>
<name>A0A061J2F7_TRYRA</name>
<dbReference type="VEuPathDB" id="TriTrypDB:TRSC58_02699"/>
<keyword evidence="2" id="KW-1185">Reference proteome</keyword>
<dbReference type="Proteomes" id="UP000031737">
    <property type="component" value="Unassembled WGS sequence"/>
</dbReference>